<dbReference type="InterPro" id="IPR036116">
    <property type="entry name" value="FN3_sf"/>
</dbReference>
<dbReference type="Gene3D" id="2.60.40.10">
    <property type="entry name" value="Immunoglobulins"/>
    <property type="match status" value="3"/>
</dbReference>
<evidence type="ECO:0000313" key="2">
    <source>
        <dbReference type="EMBL" id="RHA60691.1"/>
    </source>
</evidence>
<dbReference type="PROSITE" id="PS50853">
    <property type="entry name" value="FN3"/>
    <property type="match status" value="1"/>
</dbReference>
<dbReference type="SMART" id="SM00060">
    <property type="entry name" value="FN3"/>
    <property type="match status" value="3"/>
</dbReference>
<evidence type="ECO:0000313" key="3">
    <source>
        <dbReference type="Proteomes" id="UP000284465"/>
    </source>
</evidence>
<dbReference type="SUPFAM" id="SSF49265">
    <property type="entry name" value="Fibronectin type III"/>
    <property type="match status" value="2"/>
</dbReference>
<proteinExistence type="predicted"/>
<sequence>MRRNGEFMKTKSYVPTLLKFALAFTFAFILLILANVNVEAKTATVTNLKETDIEPYENPDITITWDAVSPGDQIIYYRLETSEDKITWKDEGSYYEPTAKIHAPSGKSVFYARVCAYTAPYDYAYMDDKSLCDIGNWSDTLKIVARISDKTSKITGTKATAASLSFKWAAVSGASGYKVVYYPSGLSDLSKELTTSTNSCTIKNLKEDGSYAICVYALNSNSDFTAVSNTYTETYATTLPKKIRDFKVTTAYPGNTSFEWKGISGAKAFQLQITKVSDSKKFKKPIVNETKFYSYLGTYTNSKKIKAGTFYSARVRSYVTLAGTKQKVYSPWSTVITFGTSPKKITAKQSGSGIKINWSKVSGASAYEIYVSTSYDTKTFTKVDTVKSKNTSYTLKKFKKKKLKKNTMYYISVKPVCKVGKKNCSTTVYVSNPTSVFYSK</sequence>
<evidence type="ECO:0000259" key="1">
    <source>
        <dbReference type="PROSITE" id="PS50853"/>
    </source>
</evidence>
<name>A0A3R6CE29_9FIRM</name>
<dbReference type="Proteomes" id="UP000284465">
    <property type="component" value="Unassembled WGS sequence"/>
</dbReference>
<dbReference type="InterPro" id="IPR003961">
    <property type="entry name" value="FN3_dom"/>
</dbReference>
<reference evidence="2 3" key="1">
    <citation type="submission" date="2018-08" db="EMBL/GenBank/DDBJ databases">
        <title>A genome reference for cultivated species of the human gut microbiota.</title>
        <authorList>
            <person name="Zou Y."/>
            <person name="Xue W."/>
            <person name="Luo G."/>
        </authorList>
    </citation>
    <scope>NUCLEOTIDE SEQUENCE [LARGE SCALE GENOMIC DNA]</scope>
    <source>
        <strain evidence="2 3">AM43-11</strain>
    </source>
</reference>
<gene>
    <name evidence="2" type="ORF">DW927_19965</name>
</gene>
<accession>A0A3R6CE29</accession>
<dbReference type="InterPro" id="IPR013783">
    <property type="entry name" value="Ig-like_fold"/>
</dbReference>
<dbReference type="AlphaFoldDB" id="A0A3R6CE29"/>
<comment type="caution">
    <text evidence="2">The sequence shown here is derived from an EMBL/GenBank/DDBJ whole genome shotgun (WGS) entry which is preliminary data.</text>
</comment>
<dbReference type="EMBL" id="QSFP01000047">
    <property type="protein sequence ID" value="RHA60691.1"/>
    <property type="molecule type" value="Genomic_DNA"/>
</dbReference>
<dbReference type="CDD" id="cd00063">
    <property type="entry name" value="FN3"/>
    <property type="match status" value="1"/>
</dbReference>
<organism evidence="2 3">
    <name type="scientific">Roseburia intestinalis</name>
    <dbReference type="NCBI Taxonomy" id="166486"/>
    <lineage>
        <taxon>Bacteria</taxon>
        <taxon>Bacillati</taxon>
        <taxon>Bacillota</taxon>
        <taxon>Clostridia</taxon>
        <taxon>Lachnospirales</taxon>
        <taxon>Lachnospiraceae</taxon>
        <taxon>Roseburia</taxon>
    </lineage>
</organism>
<dbReference type="Pfam" id="PF00041">
    <property type="entry name" value="fn3"/>
    <property type="match status" value="1"/>
</dbReference>
<protein>
    <recommendedName>
        <fullName evidence="1">Fibronectin type-III domain-containing protein</fullName>
    </recommendedName>
</protein>
<feature type="domain" description="Fibronectin type-III" evidence="1">
    <location>
        <begin position="150"/>
        <end position="241"/>
    </location>
</feature>